<dbReference type="InterPro" id="IPR051013">
    <property type="entry name" value="MBL_superfamily_lactonases"/>
</dbReference>
<dbReference type="STRING" id="1461694.ATO9_10070"/>
<keyword evidence="2" id="KW-0479">Metal-binding</keyword>
<dbReference type="SMART" id="SM00849">
    <property type="entry name" value="Lactamase_B"/>
    <property type="match status" value="1"/>
</dbReference>
<dbReference type="AlphaFoldDB" id="A0A0A0EFY6"/>
<keyword evidence="7" id="KW-1185">Reference proteome</keyword>
<name>A0A0A0EFY6_9RHOB</name>
<accession>A0A0A0EFY6</accession>
<keyword evidence="3" id="KW-0378">Hydrolase</keyword>
<dbReference type="Pfam" id="PF00753">
    <property type="entry name" value="Lactamase_B"/>
    <property type="match status" value="1"/>
</dbReference>
<evidence type="ECO:0000259" key="5">
    <source>
        <dbReference type="SMART" id="SM00849"/>
    </source>
</evidence>
<evidence type="ECO:0000313" key="7">
    <source>
        <dbReference type="Proteomes" id="UP000030004"/>
    </source>
</evidence>
<organism evidence="6 7">
    <name type="scientific">Pseudooceanicola atlanticus</name>
    <dbReference type="NCBI Taxonomy" id="1461694"/>
    <lineage>
        <taxon>Bacteria</taxon>
        <taxon>Pseudomonadati</taxon>
        <taxon>Pseudomonadota</taxon>
        <taxon>Alphaproteobacteria</taxon>
        <taxon>Rhodobacterales</taxon>
        <taxon>Paracoccaceae</taxon>
        <taxon>Pseudooceanicola</taxon>
    </lineage>
</organism>
<dbReference type="SUPFAM" id="SSF56281">
    <property type="entry name" value="Metallo-hydrolase/oxidoreductase"/>
    <property type="match status" value="1"/>
</dbReference>
<comment type="caution">
    <text evidence="6">The sequence shown here is derived from an EMBL/GenBank/DDBJ whole genome shotgun (WGS) entry which is preliminary data.</text>
</comment>
<dbReference type="InterPro" id="IPR001279">
    <property type="entry name" value="Metallo-B-lactamas"/>
</dbReference>
<dbReference type="PANTHER" id="PTHR42978">
    <property type="entry name" value="QUORUM-QUENCHING LACTONASE YTNP-RELATED-RELATED"/>
    <property type="match status" value="1"/>
</dbReference>
<dbReference type="PANTHER" id="PTHR42978:SF6">
    <property type="entry name" value="QUORUM-QUENCHING LACTONASE YTNP-RELATED"/>
    <property type="match status" value="1"/>
</dbReference>
<proteinExistence type="inferred from homology"/>
<dbReference type="Proteomes" id="UP000030004">
    <property type="component" value="Unassembled WGS sequence"/>
</dbReference>
<dbReference type="GO" id="GO:0016787">
    <property type="term" value="F:hydrolase activity"/>
    <property type="evidence" value="ECO:0007669"/>
    <property type="project" value="UniProtKB-KW"/>
</dbReference>
<evidence type="ECO:0000256" key="4">
    <source>
        <dbReference type="ARBA" id="ARBA00022833"/>
    </source>
</evidence>
<keyword evidence="4" id="KW-0862">Zinc</keyword>
<evidence type="ECO:0000256" key="2">
    <source>
        <dbReference type="ARBA" id="ARBA00022723"/>
    </source>
</evidence>
<dbReference type="Gene3D" id="3.60.15.10">
    <property type="entry name" value="Ribonuclease Z/Hydroxyacylglutathione hydrolase-like"/>
    <property type="match status" value="1"/>
</dbReference>
<evidence type="ECO:0000256" key="3">
    <source>
        <dbReference type="ARBA" id="ARBA00022801"/>
    </source>
</evidence>
<feature type="domain" description="Metallo-beta-lactamase" evidence="5">
    <location>
        <begin position="50"/>
        <end position="269"/>
    </location>
</feature>
<reference evidence="6 7" key="1">
    <citation type="journal article" date="2015" name="Antonie Van Leeuwenhoek">
        <title>Pseudooceanicola atlanticus gen. nov. sp. nov., isolated from surface seawater of the Atlantic Ocean and reclassification of Oceanicola batsensis, Oceanicola marinus, Oceanicola nitratireducens, Oceanicola nanhaiensis, Oceanicola antarcticus and Oceanicola flagellatus, as Pseudooceanicola batsensis comb. nov., Pseudooceanicola marinus comb. nov., Pseudooceanicola nitratireducens comb. nov., Pseudooceanicola nanhaiensis comb. nov., Pseudooceanicola antarcticus comb. nov., and Pseudooceanicola flagellatus comb. nov.</title>
        <authorList>
            <person name="Lai Q."/>
            <person name="Li G."/>
            <person name="Liu X."/>
            <person name="Du Y."/>
            <person name="Sun F."/>
            <person name="Shao Z."/>
        </authorList>
    </citation>
    <scope>NUCLEOTIDE SEQUENCE [LARGE SCALE GENOMIC DNA]</scope>
    <source>
        <strain evidence="6 7">22II-s11g</strain>
    </source>
</reference>
<dbReference type="eggNOG" id="COG0491">
    <property type="taxonomic scope" value="Bacteria"/>
</dbReference>
<dbReference type="InterPro" id="IPR036866">
    <property type="entry name" value="RibonucZ/Hydroxyglut_hydro"/>
</dbReference>
<gene>
    <name evidence="6" type="ORF">ATO9_10070</name>
</gene>
<comment type="similarity">
    <text evidence="1">Belongs to the metallo-beta-lactamase superfamily.</text>
</comment>
<dbReference type="GO" id="GO:0046872">
    <property type="term" value="F:metal ion binding"/>
    <property type="evidence" value="ECO:0007669"/>
    <property type="project" value="UniProtKB-KW"/>
</dbReference>
<dbReference type="CDD" id="cd16277">
    <property type="entry name" value="metallo-hydrolase-like_MBL-fold"/>
    <property type="match status" value="1"/>
</dbReference>
<evidence type="ECO:0000313" key="6">
    <source>
        <dbReference type="EMBL" id="KGM49023.1"/>
    </source>
</evidence>
<sequence length="291" mass="32350">MRIDLVPEIRYRLMPREFLFPDLTHADQQRNADWLGPQLLHPDTLAVGMAFQAYLIRARGQNILVDTCNGNHKSRPSAQWQHDLRSHNFLTSLADLGLRPEDIHIVLCTHLHTDHVGWNTRLVNGEWVPTFPNARYVMNRAEFDHYKAWLDRVDDPKKVMHGSIADSVLPVVDHGQAEFVSDTAQILTEIGEEVFLSPSPGHSPGHVCIHARASGAEAVVSGDVIHHPVQLDMPDLVMRADADPDLAAQSRRKVMEHCAGTGALLCAGHIPFHSISRVQEGGQAFRLAPAG</sequence>
<dbReference type="EMBL" id="AQQX01000003">
    <property type="protein sequence ID" value="KGM49023.1"/>
    <property type="molecule type" value="Genomic_DNA"/>
</dbReference>
<evidence type="ECO:0000256" key="1">
    <source>
        <dbReference type="ARBA" id="ARBA00007749"/>
    </source>
</evidence>
<protein>
    <recommendedName>
        <fullName evidence="5">Metallo-beta-lactamase domain-containing protein</fullName>
    </recommendedName>
</protein>